<name>A0A7M3MAJ9_9BACT</name>
<dbReference type="RefSeq" id="WP_144304323.1">
    <property type="nucleotide sequence ID" value="NZ_QMIE01000020.1"/>
</dbReference>
<keyword evidence="3" id="KW-1185">Reference proteome</keyword>
<proteinExistence type="predicted"/>
<keyword evidence="1" id="KW-0812">Transmembrane</keyword>
<evidence type="ECO:0000313" key="2">
    <source>
        <dbReference type="EMBL" id="TVM14821.1"/>
    </source>
</evidence>
<evidence type="ECO:0008006" key="4">
    <source>
        <dbReference type="Google" id="ProtNLM"/>
    </source>
</evidence>
<comment type="caution">
    <text evidence="2">The sequence shown here is derived from an EMBL/GenBank/DDBJ whole genome shotgun (WGS) entry which is preliminary data.</text>
</comment>
<accession>A0A7M3MAJ9</accession>
<keyword evidence="1" id="KW-1133">Transmembrane helix</keyword>
<feature type="transmembrane region" description="Helical" evidence="1">
    <location>
        <begin position="48"/>
        <end position="67"/>
    </location>
</feature>
<sequence>MALLICADCGNDVSDQAPACPNCGRPAPVDDIPTVDIPERSGGPGESALLLMISGGVLLAAGLALLVADQAAWASASLLTGVVLGVGGRVSALMRRRKYWRSRPNQK</sequence>
<dbReference type="EMBL" id="QMIE01000020">
    <property type="protein sequence ID" value="TVM14821.1"/>
    <property type="molecule type" value="Genomic_DNA"/>
</dbReference>
<dbReference type="Proteomes" id="UP000448292">
    <property type="component" value="Unassembled WGS sequence"/>
</dbReference>
<dbReference type="OrthoDB" id="5526867at2"/>
<evidence type="ECO:0000256" key="1">
    <source>
        <dbReference type="SAM" id="Phobius"/>
    </source>
</evidence>
<protein>
    <recommendedName>
        <fullName evidence="4">Zinc ribbon domain-containing protein</fullName>
    </recommendedName>
</protein>
<evidence type="ECO:0000313" key="3">
    <source>
        <dbReference type="Proteomes" id="UP000448292"/>
    </source>
</evidence>
<reference evidence="2 3" key="1">
    <citation type="submission" date="2018-06" db="EMBL/GenBank/DDBJ databases">
        <title>Complete genome of Desulfovibrio indonesiensis P37SLT.</title>
        <authorList>
            <person name="Crispim J.S."/>
            <person name="Vidigal P.M.P."/>
            <person name="Silva L.C.F."/>
            <person name="Laguardia C.N."/>
            <person name="Araujo L.C."/>
            <person name="Dias R.S."/>
            <person name="Sousa M.P."/>
            <person name="Paula S.O."/>
            <person name="Silva C."/>
        </authorList>
    </citation>
    <scope>NUCLEOTIDE SEQUENCE [LARGE SCALE GENOMIC DNA]</scope>
    <source>
        <strain evidence="2 3">P37SLT</strain>
    </source>
</reference>
<feature type="transmembrane region" description="Helical" evidence="1">
    <location>
        <begin position="73"/>
        <end position="94"/>
    </location>
</feature>
<dbReference type="AlphaFoldDB" id="A0A7M3MAJ9"/>
<organism evidence="2 3">
    <name type="scientific">Oceanidesulfovibrio indonesiensis</name>
    <dbReference type="NCBI Taxonomy" id="54767"/>
    <lineage>
        <taxon>Bacteria</taxon>
        <taxon>Pseudomonadati</taxon>
        <taxon>Thermodesulfobacteriota</taxon>
        <taxon>Desulfovibrionia</taxon>
        <taxon>Desulfovibrionales</taxon>
        <taxon>Desulfovibrionaceae</taxon>
        <taxon>Oceanidesulfovibrio</taxon>
    </lineage>
</organism>
<keyword evidence="1" id="KW-0472">Membrane</keyword>
<gene>
    <name evidence="2" type="ORF">DPQ33_16470</name>
</gene>